<organism evidence="1 2">
    <name type="scientific">Dendrobium catenatum</name>
    <dbReference type="NCBI Taxonomy" id="906689"/>
    <lineage>
        <taxon>Eukaryota</taxon>
        <taxon>Viridiplantae</taxon>
        <taxon>Streptophyta</taxon>
        <taxon>Embryophyta</taxon>
        <taxon>Tracheophyta</taxon>
        <taxon>Spermatophyta</taxon>
        <taxon>Magnoliopsida</taxon>
        <taxon>Liliopsida</taxon>
        <taxon>Asparagales</taxon>
        <taxon>Orchidaceae</taxon>
        <taxon>Epidendroideae</taxon>
        <taxon>Malaxideae</taxon>
        <taxon>Dendrobiinae</taxon>
        <taxon>Dendrobium</taxon>
    </lineage>
</organism>
<sequence>MVQIMEGKEDAIILVGSFAETTTKLKSATPSVTTEKLDGIVQTQIPVSVQNSKVEFKMAQIMEGKAAKLKYVALSVTAEKNDGSKESFNEVGGLRGAILAIEPKFITPSSEVNLNFKKAIFVKDKTIIYKDGYYSNSKHKLFKELQSLGMLEDLPTKRIADLRLRNSKGGSSPLAH</sequence>
<protein>
    <submittedName>
        <fullName evidence="1">Uncharacterized protein</fullName>
    </submittedName>
</protein>
<dbReference type="EMBL" id="KZ503221">
    <property type="protein sequence ID" value="PKU67101.1"/>
    <property type="molecule type" value="Genomic_DNA"/>
</dbReference>
<accession>A0A2I0VUL8</accession>
<reference evidence="1 2" key="1">
    <citation type="journal article" date="2016" name="Sci. Rep.">
        <title>The Dendrobium catenatum Lindl. genome sequence provides insights into polysaccharide synthase, floral development and adaptive evolution.</title>
        <authorList>
            <person name="Zhang G.Q."/>
            <person name="Xu Q."/>
            <person name="Bian C."/>
            <person name="Tsai W.C."/>
            <person name="Yeh C.M."/>
            <person name="Liu K.W."/>
            <person name="Yoshida K."/>
            <person name="Zhang L.S."/>
            <person name="Chang S.B."/>
            <person name="Chen F."/>
            <person name="Shi Y."/>
            <person name="Su Y.Y."/>
            <person name="Zhang Y.Q."/>
            <person name="Chen L.J."/>
            <person name="Yin Y."/>
            <person name="Lin M."/>
            <person name="Huang H."/>
            <person name="Deng H."/>
            <person name="Wang Z.W."/>
            <person name="Zhu S.L."/>
            <person name="Zhao X."/>
            <person name="Deng C."/>
            <person name="Niu S.C."/>
            <person name="Huang J."/>
            <person name="Wang M."/>
            <person name="Liu G.H."/>
            <person name="Yang H.J."/>
            <person name="Xiao X.J."/>
            <person name="Hsiao Y.Y."/>
            <person name="Wu W.L."/>
            <person name="Chen Y.Y."/>
            <person name="Mitsuda N."/>
            <person name="Ohme-Takagi M."/>
            <person name="Luo Y.B."/>
            <person name="Van de Peer Y."/>
            <person name="Liu Z.J."/>
        </authorList>
    </citation>
    <scope>NUCLEOTIDE SEQUENCE [LARGE SCALE GENOMIC DNA]</scope>
    <source>
        <tissue evidence="1">The whole plant</tissue>
    </source>
</reference>
<evidence type="ECO:0000313" key="1">
    <source>
        <dbReference type="EMBL" id="PKU67101.1"/>
    </source>
</evidence>
<dbReference type="Proteomes" id="UP000233837">
    <property type="component" value="Unassembled WGS sequence"/>
</dbReference>
<dbReference type="AlphaFoldDB" id="A0A2I0VUL8"/>
<reference evidence="1 2" key="2">
    <citation type="journal article" date="2017" name="Nature">
        <title>The Apostasia genome and the evolution of orchids.</title>
        <authorList>
            <person name="Zhang G.Q."/>
            <person name="Liu K.W."/>
            <person name="Li Z."/>
            <person name="Lohaus R."/>
            <person name="Hsiao Y.Y."/>
            <person name="Niu S.C."/>
            <person name="Wang J.Y."/>
            <person name="Lin Y.C."/>
            <person name="Xu Q."/>
            <person name="Chen L.J."/>
            <person name="Yoshida K."/>
            <person name="Fujiwara S."/>
            <person name="Wang Z.W."/>
            <person name="Zhang Y.Q."/>
            <person name="Mitsuda N."/>
            <person name="Wang M."/>
            <person name="Liu G.H."/>
            <person name="Pecoraro L."/>
            <person name="Huang H.X."/>
            <person name="Xiao X.J."/>
            <person name="Lin M."/>
            <person name="Wu X.Y."/>
            <person name="Wu W.L."/>
            <person name="Chen Y.Y."/>
            <person name="Chang S.B."/>
            <person name="Sakamoto S."/>
            <person name="Ohme-Takagi M."/>
            <person name="Yagi M."/>
            <person name="Zeng S.J."/>
            <person name="Shen C.Y."/>
            <person name="Yeh C.M."/>
            <person name="Luo Y.B."/>
            <person name="Tsai W.C."/>
            <person name="Van de Peer Y."/>
            <person name="Liu Z.J."/>
        </authorList>
    </citation>
    <scope>NUCLEOTIDE SEQUENCE [LARGE SCALE GENOMIC DNA]</scope>
    <source>
        <tissue evidence="1">The whole plant</tissue>
    </source>
</reference>
<keyword evidence="2" id="KW-1185">Reference proteome</keyword>
<proteinExistence type="predicted"/>
<evidence type="ECO:0000313" key="2">
    <source>
        <dbReference type="Proteomes" id="UP000233837"/>
    </source>
</evidence>
<gene>
    <name evidence="1" type="ORF">MA16_Dca008890</name>
</gene>
<name>A0A2I0VUL8_9ASPA</name>